<dbReference type="Gene3D" id="2.60.40.1520">
    <property type="entry name" value="Hemocyanin, C-terminal domain"/>
    <property type="match status" value="1"/>
</dbReference>
<evidence type="ECO:0000256" key="2">
    <source>
        <dbReference type="ARBA" id="ARBA00009928"/>
    </source>
</evidence>
<dbReference type="InterPro" id="IPR013788">
    <property type="entry name" value="Hemocyanin/hexamerin"/>
</dbReference>
<dbReference type="InterPro" id="IPR037020">
    <property type="entry name" value="Hemocyanin_C_sf"/>
</dbReference>
<gene>
    <name evidence="6" type="ORF">ODALV1_LOCUS11413</name>
</gene>
<dbReference type="InterPro" id="IPR014756">
    <property type="entry name" value="Ig_E-set"/>
</dbReference>
<evidence type="ECO:0000313" key="6">
    <source>
        <dbReference type="EMBL" id="CAL8103323.1"/>
    </source>
</evidence>
<keyword evidence="7" id="KW-1185">Reference proteome</keyword>
<evidence type="ECO:0000256" key="1">
    <source>
        <dbReference type="ARBA" id="ARBA00001973"/>
    </source>
</evidence>
<feature type="domain" description="Hemocyanin C-terminal" evidence="5">
    <location>
        <begin position="12"/>
        <end position="242"/>
    </location>
</feature>
<comment type="cofactor">
    <cofactor evidence="1">
        <name>Cu(2+)</name>
        <dbReference type="ChEBI" id="CHEBI:29036"/>
    </cofactor>
</comment>
<dbReference type="InterPro" id="IPR005203">
    <property type="entry name" value="Hemocyanin_C"/>
</dbReference>
<evidence type="ECO:0000259" key="5">
    <source>
        <dbReference type="Pfam" id="PF03723"/>
    </source>
</evidence>
<evidence type="ECO:0000313" key="7">
    <source>
        <dbReference type="Proteomes" id="UP001642540"/>
    </source>
</evidence>
<keyword evidence="3" id="KW-0479">Metal-binding</keyword>
<dbReference type="PANTHER" id="PTHR11511:SF4">
    <property type="entry name" value="PHENOLOXIDASE 2-RELATED"/>
    <property type="match status" value="1"/>
</dbReference>
<dbReference type="SUPFAM" id="SSF81296">
    <property type="entry name" value="E set domains"/>
    <property type="match status" value="1"/>
</dbReference>
<dbReference type="Proteomes" id="UP001642540">
    <property type="component" value="Unassembled WGS sequence"/>
</dbReference>
<proteinExistence type="inferred from homology"/>
<reference evidence="6 7" key="1">
    <citation type="submission" date="2024-08" db="EMBL/GenBank/DDBJ databases">
        <authorList>
            <person name="Cucini C."/>
            <person name="Frati F."/>
        </authorList>
    </citation>
    <scope>NUCLEOTIDE SEQUENCE [LARGE SCALE GENOMIC DNA]</scope>
</reference>
<dbReference type="Pfam" id="PF03723">
    <property type="entry name" value="Hemocyanin_C"/>
    <property type="match status" value="1"/>
</dbReference>
<dbReference type="PANTHER" id="PTHR11511">
    <property type="entry name" value="LARVAL STORAGE PROTEIN/PHENOLOXIDASE"/>
    <property type="match status" value="1"/>
</dbReference>
<dbReference type="EMBL" id="CAXLJM020000034">
    <property type="protein sequence ID" value="CAL8103323.1"/>
    <property type="molecule type" value="Genomic_DNA"/>
</dbReference>
<protein>
    <recommendedName>
        <fullName evidence="5">Hemocyanin C-terminal domain-containing protein</fullName>
    </recommendedName>
</protein>
<comment type="caution">
    <text evidence="6">The sequence shown here is derived from an EMBL/GenBank/DDBJ whole genome shotgun (WGS) entry which is preliminary data.</text>
</comment>
<organism evidence="6 7">
    <name type="scientific">Orchesella dallaii</name>
    <dbReference type="NCBI Taxonomy" id="48710"/>
    <lineage>
        <taxon>Eukaryota</taxon>
        <taxon>Metazoa</taxon>
        <taxon>Ecdysozoa</taxon>
        <taxon>Arthropoda</taxon>
        <taxon>Hexapoda</taxon>
        <taxon>Collembola</taxon>
        <taxon>Entomobryomorpha</taxon>
        <taxon>Entomobryoidea</taxon>
        <taxon>Orchesellidae</taxon>
        <taxon>Orchesellinae</taxon>
        <taxon>Orchesella</taxon>
    </lineage>
</organism>
<evidence type="ECO:0000256" key="4">
    <source>
        <dbReference type="ARBA" id="ARBA00023008"/>
    </source>
</evidence>
<name>A0ABP1QL31_9HEXA</name>
<evidence type="ECO:0000256" key="3">
    <source>
        <dbReference type="ARBA" id="ARBA00022723"/>
    </source>
</evidence>
<comment type="similarity">
    <text evidence="2">Belongs to the tyrosinase family.</text>
</comment>
<keyword evidence="4" id="KW-0186">Copper</keyword>
<sequence length="303" mass="34795">MQIFQGDFPLLWKGVEIVKVELRSQKGGTKNELRTFWTHHKFPLSPGVDRSIDDGDEQEKVCAQHLDHEPFKFKIVIDRKPCTKSKSGKGTIRIFMAPRYDEKGRRIALKDQRRLMFPLDAFPVKLKVGRNIITRYSEDSALTHPWTKSIGQYERGPDASGAAEFCGCGWPQHLYIPKGHIKGQAFDLFVMVTNFDDDHVPNESKILKLPETCNSPYIFCGLPRRKYPDAKPMGYPFDRPLFKSLDCPPGYSFAAIVCKSVNLLINRPMDTLEEYVSRAPNMASLKFIIRHLDIFLPEPSRHR</sequence>
<accession>A0ABP1QL31</accession>